<dbReference type="VEuPathDB" id="FungiDB:BO97DRAFT_455120"/>
<dbReference type="Proteomes" id="UP000248961">
    <property type="component" value="Unassembled WGS sequence"/>
</dbReference>
<dbReference type="EMBL" id="KZ824293">
    <property type="protein sequence ID" value="RAL10706.1"/>
    <property type="molecule type" value="Genomic_DNA"/>
</dbReference>
<proteinExistence type="predicted"/>
<reference evidence="2 3" key="1">
    <citation type="submission" date="2018-02" db="EMBL/GenBank/DDBJ databases">
        <title>The genomes of Aspergillus section Nigri reveals drivers in fungal speciation.</title>
        <authorList>
            <consortium name="DOE Joint Genome Institute"/>
            <person name="Vesth T.C."/>
            <person name="Nybo J."/>
            <person name="Theobald S."/>
            <person name="Brandl J."/>
            <person name="Frisvad J.C."/>
            <person name="Nielsen K.F."/>
            <person name="Lyhne E.K."/>
            <person name="Kogle M.E."/>
            <person name="Kuo A."/>
            <person name="Riley R."/>
            <person name="Clum A."/>
            <person name="Nolan M."/>
            <person name="Lipzen A."/>
            <person name="Salamov A."/>
            <person name="Henrissat B."/>
            <person name="Wiebenga A."/>
            <person name="De vries R.P."/>
            <person name="Grigoriev I.V."/>
            <person name="Mortensen U.H."/>
            <person name="Andersen M.R."/>
            <person name="Baker S.E."/>
        </authorList>
    </citation>
    <scope>NUCLEOTIDE SEQUENCE [LARGE SCALE GENOMIC DNA]</scope>
    <source>
        <strain evidence="2 3">CBS 101889</strain>
    </source>
</reference>
<accession>A0A395HT27</accession>
<evidence type="ECO:0000313" key="3">
    <source>
        <dbReference type="Proteomes" id="UP000248961"/>
    </source>
</evidence>
<dbReference type="OrthoDB" id="860at2759"/>
<dbReference type="GeneID" id="37203423"/>
<organism evidence="2 3">
    <name type="scientific">Aspergillus homomorphus (strain CBS 101889)</name>
    <dbReference type="NCBI Taxonomy" id="1450537"/>
    <lineage>
        <taxon>Eukaryota</taxon>
        <taxon>Fungi</taxon>
        <taxon>Dikarya</taxon>
        <taxon>Ascomycota</taxon>
        <taxon>Pezizomycotina</taxon>
        <taxon>Eurotiomycetes</taxon>
        <taxon>Eurotiomycetidae</taxon>
        <taxon>Eurotiales</taxon>
        <taxon>Aspergillaceae</taxon>
        <taxon>Aspergillus</taxon>
        <taxon>Aspergillus subgen. Circumdati</taxon>
    </lineage>
</organism>
<evidence type="ECO:0000256" key="1">
    <source>
        <dbReference type="SAM" id="SignalP"/>
    </source>
</evidence>
<feature type="signal peptide" evidence="1">
    <location>
        <begin position="1"/>
        <end position="25"/>
    </location>
</feature>
<sequence length="120" mass="13349">MALYGFFISAPLSHILIGLLQRAFADRTSLMANLARFLTNSLLVISPQNWVHLYSLALIACRANAKVAYHKAASAFGSTSVVVFGFAQTSLPEYVWEHYFNLVGFVMGTYVNVRTRKNSL</sequence>
<gene>
    <name evidence="2" type="ORF">BO97DRAFT_455120</name>
</gene>
<name>A0A395HT27_ASPHC</name>
<dbReference type="RefSeq" id="XP_025549860.1">
    <property type="nucleotide sequence ID" value="XM_025699134.1"/>
</dbReference>
<feature type="non-terminal residue" evidence="2">
    <location>
        <position position="120"/>
    </location>
</feature>
<feature type="chain" id="PRO_5017270554" evidence="1">
    <location>
        <begin position="26"/>
        <end position="120"/>
    </location>
</feature>
<keyword evidence="3" id="KW-1185">Reference proteome</keyword>
<dbReference type="STRING" id="1450537.A0A395HT27"/>
<evidence type="ECO:0000313" key="2">
    <source>
        <dbReference type="EMBL" id="RAL10706.1"/>
    </source>
</evidence>
<protein>
    <submittedName>
        <fullName evidence="2">Uncharacterized protein</fullName>
    </submittedName>
</protein>
<keyword evidence="1" id="KW-0732">Signal</keyword>
<dbReference type="AlphaFoldDB" id="A0A395HT27"/>